<name>A0A6P1BS06_9BRAD</name>
<protein>
    <recommendedName>
        <fullName evidence="4">DUF1311 domain-containing protein</fullName>
    </recommendedName>
</protein>
<feature type="chain" id="PRO_5026892730" description="DUF1311 domain-containing protein" evidence="1">
    <location>
        <begin position="23"/>
        <end position="102"/>
    </location>
</feature>
<evidence type="ECO:0000256" key="1">
    <source>
        <dbReference type="SAM" id="SignalP"/>
    </source>
</evidence>
<comment type="caution">
    <text evidence="2">The sequence shown here is derived from an EMBL/GenBank/DDBJ whole genome shotgun (WGS) entry which is preliminary data.</text>
</comment>
<feature type="signal peptide" evidence="1">
    <location>
        <begin position="1"/>
        <end position="22"/>
    </location>
</feature>
<evidence type="ECO:0000313" key="2">
    <source>
        <dbReference type="EMBL" id="NEV01196.1"/>
    </source>
</evidence>
<dbReference type="Proteomes" id="UP000468531">
    <property type="component" value="Unassembled WGS sequence"/>
</dbReference>
<keyword evidence="3" id="KW-1185">Reference proteome</keyword>
<sequence length="102" mass="11128">MRRIAVVVASAALNAFTIPAVATECTSIRDIDASRSRWELLRSQPARDADKEKICRAYATSFYESVTLRQVEARCAGGGRNFVVLDSEINAFNDLLATKCGG</sequence>
<dbReference type="RefSeq" id="WP_163160727.1">
    <property type="nucleotide sequence ID" value="NZ_VKHP01000223.1"/>
</dbReference>
<keyword evidence="1" id="KW-0732">Signal</keyword>
<dbReference type="AlphaFoldDB" id="A0A6P1BS06"/>
<evidence type="ECO:0008006" key="4">
    <source>
        <dbReference type="Google" id="ProtNLM"/>
    </source>
</evidence>
<gene>
    <name evidence="2" type="ORF">FNJ47_36725</name>
</gene>
<evidence type="ECO:0000313" key="3">
    <source>
        <dbReference type="Proteomes" id="UP000468531"/>
    </source>
</evidence>
<dbReference type="EMBL" id="VKHP01000223">
    <property type="protein sequence ID" value="NEV01196.1"/>
    <property type="molecule type" value="Genomic_DNA"/>
</dbReference>
<proteinExistence type="predicted"/>
<reference evidence="2 3" key="1">
    <citation type="journal article" date="2020" name="Arch. Microbiol.">
        <title>Bradyrhizobium uaiense sp. nov., a new highly efficient cowpea symbiont.</title>
        <authorList>
            <person name="Cabral Michel D."/>
            <person name="Azarias Guimaraes A."/>
            <person name="Martins da Costa E."/>
            <person name="Soares de Carvalho T."/>
            <person name="Balsanelli E."/>
            <person name="Willems A."/>
            <person name="Maltempi de Souza E."/>
            <person name="de Souza Moreira F.M."/>
        </authorList>
    </citation>
    <scope>NUCLEOTIDE SEQUENCE [LARGE SCALE GENOMIC DNA]</scope>
    <source>
        <strain evidence="2 3">UFLA 03-164</strain>
    </source>
</reference>
<organism evidence="2 3">
    <name type="scientific">Bradyrhizobium uaiense</name>
    <dbReference type="NCBI Taxonomy" id="2594946"/>
    <lineage>
        <taxon>Bacteria</taxon>
        <taxon>Pseudomonadati</taxon>
        <taxon>Pseudomonadota</taxon>
        <taxon>Alphaproteobacteria</taxon>
        <taxon>Hyphomicrobiales</taxon>
        <taxon>Nitrobacteraceae</taxon>
        <taxon>Bradyrhizobium</taxon>
    </lineage>
</organism>
<accession>A0A6P1BS06</accession>